<gene>
    <name evidence="1" type="ORF">XELAEV_18034704mg</name>
</gene>
<dbReference type="EMBL" id="CM004478">
    <property type="protein sequence ID" value="OCT71726.1"/>
    <property type="molecule type" value="Genomic_DNA"/>
</dbReference>
<dbReference type="AlphaFoldDB" id="A0A974CGK3"/>
<reference evidence="2" key="1">
    <citation type="journal article" date="2016" name="Nature">
        <title>Genome evolution in the allotetraploid frog Xenopus laevis.</title>
        <authorList>
            <person name="Session A.M."/>
            <person name="Uno Y."/>
            <person name="Kwon T."/>
            <person name="Chapman J.A."/>
            <person name="Toyoda A."/>
            <person name="Takahashi S."/>
            <person name="Fukui A."/>
            <person name="Hikosaka A."/>
            <person name="Suzuki A."/>
            <person name="Kondo M."/>
            <person name="van Heeringen S.J."/>
            <person name="Quigley I."/>
            <person name="Heinz S."/>
            <person name="Ogino H."/>
            <person name="Ochi H."/>
            <person name="Hellsten U."/>
            <person name="Lyons J.B."/>
            <person name="Simakov O."/>
            <person name="Putnam N."/>
            <person name="Stites J."/>
            <person name="Kuroki Y."/>
            <person name="Tanaka T."/>
            <person name="Michiue T."/>
            <person name="Watanabe M."/>
            <person name="Bogdanovic O."/>
            <person name="Lister R."/>
            <person name="Georgiou G."/>
            <person name="Paranjpe S.S."/>
            <person name="van Kruijsbergen I."/>
            <person name="Shu S."/>
            <person name="Carlson J."/>
            <person name="Kinoshita T."/>
            <person name="Ohta Y."/>
            <person name="Mawaribuchi S."/>
            <person name="Jenkins J."/>
            <person name="Grimwood J."/>
            <person name="Schmutz J."/>
            <person name="Mitros T."/>
            <person name="Mozaffari S.V."/>
            <person name="Suzuki Y."/>
            <person name="Haramoto Y."/>
            <person name="Yamamoto T.S."/>
            <person name="Takagi C."/>
            <person name="Heald R."/>
            <person name="Miller K."/>
            <person name="Haudenschild C."/>
            <person name="Kitzman J."/>
            <person name="Nakayama T."/>
            <person name="Izutsu Y."/>
            <person name="Robert J."/>
            <person name="Fortriede J."/>
            <person name="Burns K."/>
            <person name="Lotay V."/>
            <person name="Karimi K."/>
            <person name="Yasuoka Y."/>
            <person name="Dichmann D.S."/>
            <person name="Flajnik M.F."/>
            <person name="Houston D.W."/>
            <person name="Shendure J."/>
            <person name="DuPasquier L."/>
            <person name="Vize P.D."/>
            <person name="Zorn A.M."/>
            <person name="Ito M."/>
            <person name="Marcotte E.M."/>
            <person name="Wallingford J.B."/>
            <person name="Ito Y."/>
            <person name="Asashima M."/>
            <person name="Ueno N."/>
            <person name="Matsuda Y."/>
            <person name="Veenstra G.J."/>
            <person name="Fujiyama A."/>
            <person name="Harland R.M."/>
            <person name="Taira M."/>
            <person name="Rokhsar D.S."/>
        </authorList>
    </citation>
    <scope>NUCLEOTIDE SEQUENCE [LARGE SCALE GENOMIC DNA]</scope>
    <source>
        <strain evidence="2">J</strain>
    </source>
</reference>
<dbReference type="Proteomes" id="UP000694892">
    <property type="component" value="Chromosome 7L"/>
</dbReference>
<evidence type="ECO:0000313" key="2">
    <source>
        <dbReference type="Proteomes" id="UP000694892"/>
    </source>
</evidence>
<name>A0A974CGK3_XENLA</name>
<accession>A0A974CGK3</accession>
<protein>
    <submittedName>
        <fullName evidence="1">Uncharacterized protein</fullName>
    </submittedName>
</protein>
<proteinExistence type="predicted"/>
<evidence type="ECO:0000313" key="1">
    <source>
        <dbReference type="EMBL" id="OCT71726.1"/>
    </source>
</evidence>
<organism evidence="1 2">
    <name type="scientific">Xenopus laevis</name>
    <name type="common">African clawed frog</name>
    <dbReference type="NCBI Taxonomy" id="8355"/>
    <lineage>
        <taxon>Eukaryota</taxon>
        <taxon>Metazoa</taxon>
        <taxon>Chordata</taxon>
        <taxon>Craniata</taxon>
        <taxon>Vertebrata</taxon>
        <taxon>Euteleostomi</taxon>
        <taxon>Amphibia</taxon>
        <taxon>Batrachia</taxon>
        <taxon>Anura</taxon>
        <taxon>Pipoidea</taxon>
        <taxon>Pipidae</taxon>
        <taxon>Xenopodinae</taxon>
        <taxon>Xenopus</taxon>
        <taxon>Xenopus</taxon>
    </lineage>
</organism>
<sequence>MQSQHSPWLPHSLQHFLLGSQHALQQLPGLPLNCNSQQQNYHIPQQKCNSPQQLQLGKPGCSLAWETSLQMEHCM</sequence>